<evidence type="ECO:0000256" key="2">
    <source>
        <dbReference type="ARBA" id="ARBA00022840"/>
    </source>
</evidence>
<dbReference type="InterPro" id="IPR051681">
    <property type="entry name" value="Ser/Thr_Kinases-Pseudokinases"/>
</dbReference>
<dbReference type="AlphaFoldDB" id="A0A2H3DFX5"/>
<dbReference type="Gene3D" id="1.10.510.10">
    <property type="entry name" value="Transferase(Phosphotransferase) domain 1"/>
    <property type="match status" value="1"/>
</dbReference>
<dbReference type="InterPro" id="IPR000719">
    <property type="entry name" value="Prot_kinase_dom"/>
</dbReference>
<dbReference type="InterPro" id="IPR011009">
    <property type="entry name" value="Kinase-like_dom_sf"/>
</dbReference>
<evidence type="ECO:0000256" key="1">
    <source>
        <dbReference type="ARBA" id="ARBA00022741"/>
    </source>
</evidence>
<dbReference type="GO" id="GO:0004674">
    <property type="term" value="F:protein serine/threonine kinase activity"/>
    <property type="evidence" value="ECO:0007669"/>
    <property type="project" value="TreeGrafter"/>
</dbReference>
<evidence type="ECO:0000259" key="3">
    <source>
        <dbReference type="PROSITE" id="PS50011"/>
    </source>
</evidence>
<dbReference type="PROSITE" id="PS50011">
    <property type="entry name" value="PROTEIN_KINASE_DOM"/>
    <property type="match status" value="1"/>
</dbReference>
<dbReference type="PANTHER" id="PTHR44329">
    <property type="entry name" value="SERINE/THREONINE-PROTEIN KINASE TNNI3K-RELATED"/>
    <property type="match status" value="1"/>
</dbReference>
<organism evidence="4 5">
    <name type="scientific">Armillaria gallica</name>
    <name type="common">Bulbous honey fungus</name>
    <name type="synonym">Armillaria bulbosa</name>
    <dbReference type="NCBI Taxonomy" id="47427"/>
    <lineage>
        <taxon>Eukaryota</taxon>
        <taxon>Fungi</taxon>
        <taxon>Dikarya</taxon>
        <taxon>Basidiomycota</taxon>
        <taxon>Agaricomycotina</taxon>
        <taxon>Agaricomycetes</taxon>
        <taxon>Agaricomycetidae</taxon>
        <taxon>Agaricales</taxon>
        <taxon>Marasmiineae</taxon>
        <taxon>Physalacriaceae</taxon>
        <taxon>Armillaria</taxon>
    </lineage>
</organism>
<dbReference type="InterPro" id="IPR001245">
    <property type="entry name" value="Ser-Thr/Tyr_kinase_cat_dom"/>
</dbReference>
<dbReference type="SUPFAM" id="SSF56112">
    <property type="entry name" value="Protein kinase-like (PK-like)"/>
    <property type="match status" value="1"/>
</dbReference>
<gene>
    <name evidence="4" type="ORF">ARMGADRAFT_895745</name>
</gene>
<dbReference type="Pfam" id="PF07714">
    <property type="entry name" value="PK_Tyr_Ser-Thr"/>
    <property type="match status" value="1"/>
</dbReference>
<accession>A0A2H3DFX5</accession>
<keyword evidence="5" id="KW-1185">Reference proteome</keyword>
<keyword evidence="1" id="KW-0547">Nucleotide-binding</keyword>
<feature type="non-terminal residue" evidence="4">
    <location>
        <position position="155"/>
    </location>
</feature>
<name>A0A2H3DFX5_ARMGA</name>
<dbReference type="PANTHER" id="PTHR44329:SF298">
    <property type="entry name" value="MIXED LINEAGE KINASE DOMAIN-LIKE PROTEIN"/>
    <property type="match status" value="1"/>
</dbReference>
<evidence type="ECO:0000313" key="4">
    <source>
        <dbReference type="EMBL" id="PBK94125.1"/>
    </source>
</evidence>
<dbReference type="EMBL" id="KZ293655">
    <property type="protein sequence ID" value="PBK94125.1"/>
    <property type="molecule type" value="Genomic_DNA"/>
</dbReference>
<proteinExistence type="predicted"/>
<dbReference type="GO" id="GO:0005524">
    <property type="term" value="F:ATP binding"/>
    <property type="evidence" value="ECO:0007669"/>
    <property type="project" value="UniProtKB-KW"/>
</dbReference>
<keyword evidence="2" id="KW-0067">ATP-binding</keyword>
<dbReference type="Proteomes" id="UP000217790">
    <property type="component" value="Unassembled WGS sequence"/>
</dbReference>
<feature type="non-terminal residue" evidence="4">
    <location>
        <position position="1"/>
    </location>
</feature>
<dbReference type="OMA" id="SEPICHK"/>
<protein>
    <recommendedName>
        <fullName evidence="3">Protein kinase domain-containing protein</fullName>
    </recommendedName>
</protein>
<feature type="domain" description="Protein kinase" evidence="3">
    <location>
        <begin position="27"/>
        <end position="155"/>
    </location>
</feature>
<evidence type="ECO:0000313" key="5">
    <source>
        <dbReference type="Proteomes" id="UP000217790"/>
    </source>
</evidence>
<sequence>LCMKSLHALSEERDIFPDSFQCVNIIKKGELPLSGGGSADVWKGEMDGRPVCLKILRIFTSRSQIEKILKVHLVSVHMKRQLRHENILPFLGVNSLYFTPGYCLVSPWMKNGKLISFLELHPDHDRLKCVWDIVNAVEFMHSLDPQVIHGDIRGV</sequence>
<dbReference type="InParanoid" id="A0A2H3DFX5"/>
<dbReference type="OrthoDB" id="3236663at2759"/>
<reference evidence="5" key="1">
    <citation type="journal article" date="2017" name="Nat. Ecol. Evol.">
        <title>Genome expansion and lineage-specific genetic innovations in the forest pathogenic fungi Armillaria.</title>
        <authorList>
            <person name="Sipos G."/>
            <person name="Prasanna A.N."/>
            <person name="Walter M.C."/>
            <person name="O'Connor E."/>
            <person name="Balint B."/>
            <person name="Krizsan K."/>
            <person name="Kiss B."/>
            <person name="Hess J."/>
            <person name="Varga T."/>
            <person name="Slot J."/>
            <person name="Riley R."/>
            <person name="Boka B."/>
            <person name="Rigling D."/>
            <person name="Barry K."/>
            <person name="Lee J."/>
            <person name="Mihaltcheva S."/>
            <person name="LaButti K."/>
            <person name="Lipzen A."/>
            <person name="Waldron R."/>
            <person name="Moloney N.M."/>
            <person name="Sperisen C."/>
            <person name="Kredics L."/>
            <person name="Vagvoelgyi C."/>
            <person name="Patrignani A."/>
            <person name="Fitzpatrick D."/>
            <person name="Nagy I."/>
            <person name="Doyle S."/>
            <person name="Anderson J.B."/>
            <person name="Grigoriev I.V."/>
            <person name="Gueldener U."/>
            <person name="Muensterkoetter M."/>
            <person name="Nagy L.G."/>
        </authorList>
    </citation>
    <scope>NUCLEOTIDE SEQUENCE [LARGE SCALE GENOMIC DNA]</scope>
    <source>
        <strain evidence="5">Ar21-2</strain>
    </source>
</reference>